<accession>A0ABW1R002</accession>
<reference evidence="2" key="1">
    <citation type="journal article" date="2019" name="Int. J. Syst. Evol. Microbiol.">
        <title>The Global Catalogue of Microorganisms (GCM) 10K type strain sequencing project: providing services to taxonomists for standard genome sequencing and annotation.</title>
        <authorList>
            <consortium name="The Broad Institute Genomics Platform"/>
            <consortium name="The Broad Institute Genome Sequencing Center for Infectious Disease"/>
            <person name="Wu L."/>
            <person name="Ma J."/>
        </authorList>
    </citation>
    <scope>NUCLEOTIDE SEQUENCE [LARGE SCALE GENOMIC DNA]</scope>
    <source>
        <strain evidence="2">DFY28</strain>
    </source>
</reference>
<sequence>MTKLWIDPEIVVPSESGVRSPEFWTRFLEWSALDDYKMTPDSFKILGSFLNSDPALPGSLKNSLYELYGRFASRVAHLDPSGCSGCFEGYSPLMGSPSNGDSINGLMHDVRCGESFLGTDSRVWKSTSSSCPECGPWGGRLAADKRGLPGFWAHVGIGRLRRDEFLDRAKFTFVDLKQCASEMFPHCVFSSSAWDETGKLQGGEADLVRDLVASIGVLNDYAPEIWAGFLDTEERERRLRLMGVEASVEGNKTKKKRGLMELRDFRFDKKVVRCEWHLKLSWNVNRVHFSPSGEKVFIGLITDHLPV</sequence>
<name>A0ABW1R002_9ACTN</name>
<evidence type="ECO:0000313" key="1">
    <source>
        <dbReference type="EMBL" id="MFC6154572.1"/>
    </source>
</evidence>
<protein>
    <submittedName>
        <fullName evidence="1">Uncharacterized protein</fullName>
    </submittedName>
</protein>
<organism evidence="1 2">
    <name type="scientific">Nocardioides yefusunii</name>
    <dbReference type="NCBI Taxonomy" id="2500546"/>
    <lineage>
        <taxon>Bacteria</taxon>
        <taxon>Bacillati</taxon>
        <taxon>Actinomycetota</taxon>
        <taxon>Actinomycetes</taxon>
        <taxon>Propionibacteriales</taxon>
        <taxon>Nocardioidaceae</taxon>
        <taxon>Nocardioides</taxon>
    </lineage>
</organism>
<keyword evidence="2" id="KW-1185">Reference proteome</keyword>
<evidence type="ECO:0000313" key="2">
    <source>
        <dbReference type="Proteomes" id="UP001596098"/>
    </source>
</evidence>
<gene>
    <name evidence="1" type="ORF">ACFPWU_12955</name>
</gene>
<proteinExistence type="predicted"/>
<dbReference type="EMBL" id="JBHSQI010000007">
    <property type="protein sequence ID" value="MFC6154572.1"/>
    <property type="molecule type" value="Genomic_DNA"/>
</dbReference>
<dbReference type="RefSeq" id="WP_128219269.1">
    <property type="nucleotide sequence ID" value="NZ_CP034929.1"/>
</dbReference>
<dbReference type="Proteomes" id="UP001596098">
    <property type="component" value="Unassembled WGS sequence"/>
</dbReference>
<comment type="caution">
    <text evidence="1">The sequence shown here is derived from an EMBL/GenBank/DDBJ whole genome shotgun (WGS) entry which is preliminary data.</text>
</comment>